<dbReference type="Pfam" id="PF00015">
    <property type="entry name" value="MCPsignal"/>
    <property type="match status" value="1"/>
</dbReference>
<dbReference type="PROSITE" id="PS50111">
    <property type="entry name" value="CHEMOTAXIS_TRANSDUC_2"/>
    <property type="match status" value="1"/>
</dbReference>
<evidence type="ECO:0000256" key="2">
    <source>
        <dbReference type="ARBA" id="ARBA00023224"/>
    </source>
</evidence>
<reference evidence="8 9" key="1">
    <citation type="submission" date="2023-01" db="EMBL/GenBank/DDBJ databases">
        <title>Trichodesmium-associated heterotrophic epibiont bacteria.</title>
        <authorList>
            <person name="Cleveland C.S."/>
            <person name="Webb E.A."/>
        </authorList>
    </citation>
    <scope>NUCLEOTIDE SEQUENCE [LARGE SCALE GENOMIC DNA]</scope>
    <source>
        <strain evidence="8 9">USCH2</strain>
    </source>
</reference>
<keyword evidence="2 4" id="KW-0807">Transducer</keyword>
<evidence type="ECO:0000259" key="7">
    <source>
        <dbReference type="PROSITE" id="PS50885"/>
    </source>
</evidence>
<comment type="subcellular location">
    <subcellularLocation>
        <location evidence="1">Membrane</location>
    </subcellularLocation>
</comment>
<dbReference type="Gene3D" id="1.10.287.950">
    <property type="entry name" value="Methyl-accepting chemotaxis protein"/>
    <property type="match status" value="1"/>
</dbReference>
<keyword evidence="5" id="KW-0472">Membrane</keyword>
<evidence type="ECO:0000313" key="9">
    <source>
        <dbReference type="Proteomes" id="UP001377972"/>
    </source>
</evidence>
<feature type="transmembrane region" description="Helical" evidence="5">
    <location>
        <begin position="256"/>
        <end position="280"/>
    </location>
</feature>
<dbReference type="RefSeq" id="WP_339980865.1">
    <property type="nucleotide sequence ID" value="NZ_JAQPZS010000008.1"/>
</dbReference>
<proteinExistence type="inferred from homology"/>
<dbReference type="EMBL" id="JAQPZS010000008">
    <property type="protein sequence ID" value="MEJ6496504.1"/>
    <property type="molecule type" value="Genomic_DNA"/>
</dbReference>
<dbReference type="InterPro" id="IPR004089">
    <property type="entry name" value="MCPsignal_dom"/>
</dbReference>
<feature type="transmembrane region" description="Helical" evidence="5">
    <location>
        <begin position="21"/>
        <end position="43"/>
    </location>
</feature>
<dbReference type="SMART" id="SM00304">
    <property type="entry name" value="HAMP"/>
    <property type="match status" value="1"/>
</dbReference>
<keyword evidence="5" id="KW-1133">Transmembrane helix</keyword>
<evidence type="ECO:0000256" key="5">
    <source>
        <dbReference type="SAM" id="Phobius"/>
    </source>
</evidence>
<name>A0ABU8STZ1_9GAMM</name>
<sequence length="612" mass="67049">MNRLIIPAVNLMAQLKYKHKITLLFSLLVFPLCLSLFFLISLLNENIQVSKQQYKGISSYRLLLSYLVDNKQQDMLNSAQTLGYAHNASSEENILETVSIESQLAVSQNLTINYLNRTLVTHLPNLIYHLNSTYQSAEKVLNQGKFTPESFIALSNQIKAMPQLSGQFKDALSIAFQQDNKIKEQLSPSAETLLENISQFSQQVNQRLLEPDTIELSKAQFLSLKANLNQSIDEYIADTEPALTSIISYKLNNEQFILYLVIAAALLSLIIASYLMLGFYRLVVDTLKLFSETANSAAQGNISARLKLTGKDELTSIGKEFNHVLASFSLMVNEVKHTTSSVISTTDTVTSHSEKTSQDVQVQQQSVSTISQALSEMSQAAEHVEVSASQAVDLASSAAKKVQKGADESAHLATHMSHLQQEFNEGLAALELLAKDSQAISSVSNGINEIAEQTNLLALNAAIEAARAGEQGRGFAVVADEVRTLAKRTQQQTHEIHQIINSLQSATKLTQDKMQASVEKMEQGSQSAEHTKNNLLAVAASMSDIGMQGKQIAVQVSQQGTAIQNALHHAEDVSELARDTEKSALMAMNSVQNLAQLCVELNDSMAKFSADN</sequence>
<comment type="similarity">
    <text evidence="3">Belongs to the methyl-accepting chemotaxis (MCP) protein family.</text>
</comment>
<dbReference type="SMART" id="SM00283">
    <property type="entry name" value="MA"/>
    <property type="match status" value="1"/>
</dbReference>
<accession>A0ABU8STZ1</accession>
<dbReference type="PANTHER" id="PTHR32089">
    <property type="entry name" value="METHYL-ACCEPTING CHEMOTAXIS PROTEIN MCPB"/>
    <property type="match status" value="1"/>
</dbReference>
<gene>
    <name evidence="8" type="ORF">PQI24_10690</name>
</gene>
<dbReference type="SUPFAM" id="SSF58104">
    <property type="entry name" value="Methyl-accepting chemotaxis protein (MCP) signaling domain"/>
    <property type="match status" value="1"/>
</dbReference>
<evidence type="ECO:0000259" key="6">
    <source>
        <dbReference type="PROSITE" id="PS50111"/>
    </source>
</evidence>
<comment type="caution">
    <text evidence="8">The sequence shown here is derived from an EMBL/GenBank/DDBJ whole genome shotgun (WGS) entry which is preliminary data.</text>
</comment>
<dbReference type="Pfam" id="PF00672">
    <property type="entry name" value="HAMP"/>
    <property type="match status" value="1"/>
</dbReference>
<protein>
    <submittedName>
        <fullName evidence="8">Methyl-accepting chemotaxis protein</fullName>
    </submittedName>
</protein>
<keyword evidence="9" id="KW-1185">Reference proteome</keyword>
<evidence type="ECO:0000313" key="8">
    <source>
        <dbReference type="EMBL" id="MEJ6496504.1"/>
    </source>
</evidence>
<dbReference type="CDD" id="cd06225">
    <property type="entry name" value="HAMP"/>
    <property type="match status" value="1"/>
</dbReference>
<feature type="domain" description="Methyl-accepting transducer" evidence="6">
    <location>
        <begin position="338"/>
        <end position="574"/>
    </location>
</feature>
<dbReference type="Proteomes" id="UP001377972">
    <property type="component" value="Unassembled WGS sequence"/>
</dbReference>
<dbReference type="PANTHER" id="PTHR32089:SF112">
    <property type="entry name" value="LYSOZYME-LIKE PROTEIN-RELATED"/>
    <property type="match status" value="1"/>
</dbReference>
<evidence type="ECO:0000256" key="4">
    <source>
        <dbReference type="PROSITE-ProRule" id="PRU00284"/>
    </source>
</evidence>
<feature type="domain" description="HAMP" evidence="7">
    <location>
        <begin position="281"/>
        <end position="333"/>
    </location>
</feature>
<organism evidence="8 9">
    <name type="scientific">Pseudoalteromonas lipolytica</name>
    <dbReference type="NCBI Taxonomy" id="570156"/>
    <lineage>
        <taxon>Bacteria</taxon>
        <taxon>Pseudomonadati</taxon>
        <taxon>Pseudomonadota</taxon>
        <taxon>Gammaproteobacteria</taxon>
        <taxon>Alteromonadales</taxon>
        <taxon>Pseudoalteromonadaceae</taxon>
        <taxon>Pseudoalteromonas</taxon>
    </lineage>
</organism>
<dbReference type="InterPro" id="IPR003660">
    <property type="entry name" value="HAMP_dom"/>
</dbReference>
<evidence type="ECO:0000256" key="1">
    <source>
        <dbReference type="ARBA" id="ARBA00004370"/>
    </source>
</evidence>
<keyword evidence="5" id="KW-0812">Transmembrane</keyword>
<evidence type="ECO:0000256" key="3">
    <source>
        <dbReference type="ARBA" id="ARBA00029447"/>
    </source>
</evidence>
<dbReference type="PROSITE" id="PS50885">
    <property type="entry name" value="HAMP"/>
    <property type="match status" value="1"/>
</dbReference>